<comment type="caution">
    <text evidence="3">The sequence shown here is derived from an EMBL/GenBank/DDBJ whole genome shotgun (WGS) entry which is preliminary data.</text>
</comment>
<dbReference type="GO" id="GO:0016491">
    <property type="term" value="F:oxidoreductase activity"/>
    <property type="evidence" value="ECO:0007669"/>
    <property type="project" value="UniProtKB-KW"/>
</dbReference>
<evidence type="ECO:0000313" key="3">
    <source>
        <dbReference type="EMBL" id="KAI9244460.1"/>
    </source>
</evidence>
<dbReference type="PANTHER" id="PTHR24320:SF148">
    <property type="entry name" value="NAD(P)-BINDING ROSSMANN-FOLD SUPERFAMILY PROTEIN"/>
    <property type="match status" value="1"/>
</dbReference>
<accession>A0AAD5JVW6</accession>
<dbReference type="PANTHER" id="PTHR24320">
    <property type="entry name" value="RETINOL DEHYDROGENASE"/>
    <property type="match status" value="1"/>
</dbReference>
<name>A0AAD5JVW6_9FUNG</name>
<reference evidence="3" key="2">
    <citation type="submission" date="2023-02" db="EMBL/GenBank/DDBJ databases">
        <authorList>
            <consortium name="DOE Joint Genome Institute"/>
            <person name="Mondo S.J."/>
            <person name="Chang Y."/>
            <person name="Wang Y."/>
            <person name="Ahrendt S."/>
            <person name="Andreopoulos W."/>
            <person name="Barry K."/>
            <person name="Beard J."/>
            <person name="Benny G.L."/>
            <person name="Blankenship S."/>
            <person name="Bonito G."/>
            <person name="Cuomo C."/>
            <person name="Desiro A."/>
            <person name="Gervers K.A."/>
            <person name="Hundley H."/>
            <person name="Kuo A."/>
            <person name="LaButti K."/>
            <person name="Lang B.F."/>
            <person name="Lipzen A."/>
            <person name="O'Donnell K."/>
            <person name="Pangilinan J."/>
            <person name="Reynolds N."/>
            <person name="Sandor L."/>
            <person name="Smith M.W."/>
            <person name="Tsang A."/>
            <person name="Grigoriev I.V."/>
            <person name="Stajich J.E."/>
            <person name="Spatafora J.W."/>
        </authorList>
    </citation>
    <scope>NUCLEOTIDE SEQUENCE</scope>
    <source>
        <strain evidence="3">RSA 2281</strain>
    </source>
</reference>
<evidence type="ECO:0000256" key="2">
    <source>
        <dbReference type="ARBA" id="ARBA00023002"/>
    </source>
</evidence>
<dbReference type="Pfam" id="PF00106">
    <property type="entry name" value="adh_short"/>
    <property type="match status" value="1"/>
</dbReference>
<gene>
    <name evidence="3" type="ORF">BDA99DRAFT_543999</name>
</gene>
<keyword evidence="2" id="KW-0560">Oxidoreductase</keyword>
<evidence type="ECO:0000313" key="4">
    <source>
        <dbReference type="Proteomes" id="UP001209540"/>
    </source>
</evidence>
<dbReference type="SUPFAM" id="SSF51735">
    <property type="entry name" value="NAD(P)-binding Rossmann-fold domains"/>
    <property type="match status" value="1"/>
</dbReference>
<dbReference type="EMBL" id="JAIXMP010000059">
    <property type="protein sequence ID" value="KAI9244460.1"/>
    <property type="molecule type" value="Genomic_DNA"/>
</dbReference>
<dbReference type="InterPro" id="IPR002347">
    <property type="entry name" value="SDR_fam"/>
</dbReference>
<protein>
    <submittedName>
        <fullName evidence="3">Uncharacterized protein</fullName>
    </submittedName>
</protein>
<comment type="similarity">
    <text evidence="1">Belongs to the short-chain dehydrogenases/reductases (SDR) family.</text>
</comment>
<keyword evidence="4" id="KW-1185">Reference proteome</keyword>
<proteinExistence type="inferred from homology"/>
<sequence>MTGNDKVKYIMKLDLTLFESIKTSLTQYKALDILINNSGVVLYPYHLSQDVNIEVHFVTNHVRHYNFTMLQLPFMIQSDQKQPCRIVNVISKGHLYTSIATHMVPYEVYGYVNAYSKSKKKATDLWDFTEKLLKNKVPDAYQGAPI</sequence>
<dbReference type="Proteomes" id="UP001209540">
    <property type="component" value="Unassembled WGS sequence"/>
</dbReference>
<dbReference type="AlphaFoldDB" id="A0AAD5JVW6"/>
<dbReference type="InterPro" id="IPR036291">
    <property type="entry name" value="NAD(P)-bd_dom_sf"/>
</dbReference>
<organism evidence="3 4">
    <name type="scientific">Phascolomyces articulosus</name>
    <dbReference type="NCBI Taxonomy" id="60185"/>
    <lineage>
        <taxon>Eukaryota</taxon>
        <taxon>Fungi</taxon>
        <taxon>Fungi incertae sedis</taxon>
        <taxon>Mucoromycota</taxon>
        <taxon>Mucoromycotina</taxon>
        <taxon>Mucoromycetes</taxon>
        <taxon>Mucorales</taxon>
        <taxon>Lichtheimiaceae</taxon>
        <taxon>Phascolomyces</taxon>
    </lineage>
</organism>
<evidence type="ECO:0000256" key="1">
    <source>
        <dbReference type="ARBA" id="ARBA00006484"/>
    </source>
</evidence>
<dbReference type="Gene3D" id="3.40.50.720">
    <property type="entry name" value="NAD(P)-binding Rossmann-like Domain"/>
    <property type="match status" value="1"/>
</dbReference>
<reference evidence="3" key="1">
    <citation type="journal article" date="2022" name="IScience">
        <title>Evolution of zygomycete secretomes and the origins of terrestrial fungal ecologies.</title>
        <authorList>
            <person name="Chang Y."/>
            <person name="Wang Y."/>
            <person name="Mondo S."/>
            <person name="Ahrendt S."/>
            <person name="Andreopoulos W."/>
            <person name="Barry K."/>
            <person name="Beard J."/>
            <person name="Benny G.L."/>
            <person name="Blankenship S."/>
            <person name="Bonito G."/>
            <person name="Cuomo C."/>
            <person name="Desiro A."/>
            <person name="Gervers K.A."/>
            <person name="Hundley H."/>
            <person name="Kuo A."/>
            <person name="LaButti K."/>
            <person name="Lang B.F."/>
            <person name="Lipzen A."/>
            <person name="O'Donnell K."/>
            <person name="Pangilinan J."/>
            <person name="Reynolds N."/>
            <person name="Sandor L."/>
            <person name="Smith M.E."/>
            <person name="Tsang A."/>
            <person name="Grigoriev I.V."/>
            <person name="Stajich J.E."/>
            <person name="Spatafora J.W."/>
        </authorList>
    </citation>
    <scope>NUCLEOTIDE SEQUENCE</scope>
    <source>
        <strain evidence="3">RSA 2281</strain>
    </source>
</reference>